<dbReference type="OrthoDB" id="26525at2759"/>
<dbReference type="PROSITE" id="PS51419">
    <property type="entry name" value="RAB"/>
    <property type="match status" value="1"/>
</dbReference>
<dbReference type="SMART" id="SM00174">
    <property type="entry name" value="RHO"/>
    <property type="match status" value="1"/>
</dbReference>
<dbReference type="PROSITE" id="PS51421">
    <property type="entry name" value="RAS"/>
    <property type="match status" value="1"/>
</dbReference>
<name>A0A9Q0LQ76_ANAIG</name>
<evidence type="ECO:0000313" key="2">
    <source>
        <dbReference type="EMBL" id="KAJ5076549.1"/>
    </source>
</evidence>
<dbReference type="FunFam" id="3.40.50.300:FF:001329">
    <property type="entry name" value="Small GTP-binding protein, putative"/>
    <property type="match status" value="1"/>
</dbReference>
<dbReference type="SMART" id="SM00176">
    <property type="entry name" value="RAN"/>
    <property type="match status" value="1"/>
</dbReference>
<gene>
    <name evidence="2" type="ORF">M0811_06129</name>
</gene>
<protein>
    <submittedName>
        <fullName evidence="2">Ras-related protein rab-19</fullName>
    </submittedName>
</protein>
<dbReference type="EMBL" id="JAPDFW010000060">
    <property type="protein sequence ID" value="KAJ5076549.1"/>
    <property type="molecule type" value="Genomic_DNA"/>
</dbReference>
<dbReference type="SMART" id="SM00175">
    <property type="entry name" value="RAB"/>
    <property type="match status" value="1"/>
</dbReference>
<reference evidence="2" key="1">
    <citation type="submission" date="2022-10" db="EMBL/GenBank/DDBJ databases">
        <title>Novel sulphate-reducing endosymbionts in the free-living metamonad Anaeramoeba.</title>
        <authorList>
            <person name="Jerlstrom-Hultqvist J."/>
            <person name="Cepicka I."/>
            <person name="Gallot-Lavallee L."/>
            <person name="Salas-Leiva D."/>
            <person name="Curtis B.A."/>
            <person name="Zahonova K."/>
            <person name="Pipaliya S."/>
            <person name="Dacks J."/>
            <person name="Roger A.J."/>
        </authorList>
    </citation>
    <scope>NUCLEOTIDE SEQUENCE</scope>
    <source>
        <strain evidence="2">BMAN</strain>
    </source>
</reference>
<dbReference type="InterPro" id="IPR001806">
    <property type="entry name" value="Small_GTPase"/>
</dbReference>
<dbReference type="Gene3D" id="3.40.50.300">
    <property type="entry name" value="P-loop containing nucleotide triphosphate hydrolases"/>
    <property type="match status" value="1"/>
</dbReference>
<organism evidence="2 3">
    <name type="scientific">Anaeramoeba ignava</name>
    <name type="common">Anaerobic marine amoeba</name>
    <dbReference type="NCBI Taxonomy" id="1746090"/>
    <lineage>
        <taxon>Eukaryota</taxon>
        <taxon>Metamonada</taxon>
        <taxon>Anaeramoebidae</taxon>
        <taxon>Anaeramoeba</taxon>
    </lineage>
</organism>
<dbReference type="GO" id="GO:0003924">
    <property type="term" value="F:GTPase activity"/>
    <property type="evidence" value="ECO:0007669"/>
    <property type="project" value="InterPro"/>
</dbReference>
<sequence>MSFDFNFKVVLIGSPRVGKTSLIIKYIDAIFKPFRTTTVGVDFKFKDLEIDNKGVRLEIWDTAGEEQYRNPLTSSIYKNADTAIIVFDLTVEGTLKEVDYYIKEIDDNCRIDPLIVIVGNKCDLIEKEIENIEEKIKEISQGKEFKLFKVSAKDGINVNELFEFIAKELKEKKELNKHLHHKKINTGLDQNENNLNQSKVIKNSDLIQIKQKKQGCC</sequence>
<accession>A0A9Q0LQ76</accession>
<dbReference type="Pfam" id="PF00071">
    <property type="entry name" value="Ras"/>
    <property type="match status" value="1"/>
</dbReference>
<keyword evidence="3" id="KW-1185">Reference proteome</keyword>
<dbReference type="PRINTS" id="PR00449">
    <property type="entry name" value="RASTRNSFRMNG"/>
</dbReference>
<dbReference type="SUPFAM" id="SSF52540">
    <property type="entry name" value="P-loop containing nucleoside triphosphate hydrolases"/>
    <property type="match status" value="1"/>
</dbReference>
<dbReference type="InterPro" id="IPR027417">
    <property type="entry name" value="P-loop_NTPase"/>
</dbReference>
<dbReference type="InterPro" id="IPR005225">
    <property type="entry name" value="Small_GTP-bd"/>
</dbReference>
<evidence type="ECO:0000256" key="1">
    <source>
        <dbReference type="ARBA" id="ARBA00022741"/>
    </source>
</evidence>
<proteinExistence type="predicted"/>
<dbReference type="AlphaFoldDB" id="A0A9Q0LQ76"/>
<dbReference type="GO" id="GO:0005525">
    <property type="term" value="F:GTP binding"/>
    <property type="evidence" value="ECO:0007669"/>
    <property type="project" value="InterPro"/>
</dbReference>
<dbReference type="SMART" id="SM00173">
    <property type="entry name" value="RAS"/>
    <property type="match status" value="1"/>
</dbReference>
<dbReference type="NCBIfam" id="TIGR00231">
    <property type="entry name" value="small_GTP"/>
    <property type="match status" value="1"/>
</dbReference>
<dbReference type="Proteomes" id="UP001149090">
    <property type="component" value="Unassembled WGS sequence"/>
</dbReference>
<dbReference type="PANTHER" id="PTHR47978">
    <property type="match status" value="1"/>
</dbReference>
<comment type="caution">
    <text evidence="2">The sequence shown here is derived from an EMBL/GenBank/DDBJ whole genome shotgun (WGS) entry which is preliminary data.</text>
</comment>
<keyword evidence="1" id="KW-0547">Nucleotide-binding</keyword>
<evidence type="ECO:0000313" key="3">
    <source>
        <dbReference type="Proteomes" id="UP001149090"/>
    </source>
</evidence>
<dbReference type="CDD" id="cd00154">
    <property type="entry name" value="Rab"/>
    <property type="match status" value="1"/>
</dbReference>